<name>A0A0M6YC59_9HYPH</name>
<feature type="region of interest" description="Disordered" evidence="1">
    <location>
        <begin position="257"/>
        <end position="288"/>
    </location>
</feature>
<evidence type="ECO:0000256" key="1">
    <source>
        <dbReference type="SAM" id="MobiDB-lite"/>
    </source>
</evidence>
<proteinExistence type="predicted"/>
<sequence length="288" mass="31743">MSDIQNEQLSLPPVAEIEIDGNDLDWARAAFENAASGPEPLTTSIAFKQVEKYKVEVTGVHSEPGQEQKSKLLDGQLFDADGVSKIGYKLLVSADNFFRVADELCIDVRDSEADYGVIEVSAPNELGQVEMEYQGVSIANEQHFTCLHGHVAETVKHFIGNGTGVSYSELKLGAAEVTKDRMQFDVQLVSPDQSFTVEIEKTRDKWNKPEYGFRLKTGTPSGPTNFVTAVSTTERAVRRVLTRYCNQANHDEIDQDFTKLPGAEMKKSGPTFSKSSKAPEELSLSPSM</sequence>
<dbReference type="RefSeq" id="WP_055661309.1">
    <property type="nucleotide sequence ID" value="NZ_CXST01000006.1"/>
</dbReference>
<organism evidence="2 3">
    <name type="scientific">Roseibium aggregatum</name>
    <dbReference type="NCBI Taxonomy" id="187304"/>
    <lineage>
        <taxon>Bacteria</taxon>
        <taxon>Pseudomonadati</taxon>
        <taxon>Pseudomonadota</taxon>
        <taxon>Alphaproteobacteria</taxon>
        <taxon>Hyphomicrobiales</taxon>
        <taxon>Stappiaceae</taxon>
        <taxon>Roseibium</taxon>
    </lineage>
</organism>
<protein>
    <submittedName>
        <fullName evidence="2">Uncharacterized protein</fullName>
    </submittedName>
</protein>
<dbReference type="Proteomes" id="UP000048926">
    <property type="component" value="Unassembled WGS sequence"/>
</dbReference>
<dbReference type="EMBL" id="CXST01000006">
    <property type="protein sequence ID" value="CTQ47268.1"/>
    <property type="molecule type" value="Genomic_DNA"/>
</dbReference>
<accession>A0A0M6YC59</accession>
<evidence type="ECO:0000313" key="3">
    <source>
        <dbReference type="Proteomes" id="UP000048926"/>
    </source>
</evidence>
<gene>
    <name evidence="2" type="ORF">LAL4801_05730</name>
</gene>
<dbReference type="AlphaFoldDB" id="A0A0M6YC59"/>
<evidence type="ECO:0000313" key="2">
    <source>
        <dbReference type="EMBL" id="CTQ47268.1"/>
    </source>
</evidence>
<keyword evidence="3" id="KW-1185">Reference proteome</keyword>
<reference evidence="3" key="1">
    <citation type="submission" date="2015-07" db="EMBL/GenBank/DDBJ databases">
        <authorList>
            <person name="Rodrigo-Torres Lidia"/>
            <person name="Arahal R.David."/>
        </authorList>
    </citation>
    <scope>NUCLEOTIDE SEQUENCE [LARGE SCALE GENOMIC DNA]</scope>
    <source>
        <strain evidence="3">CECT 4801</strain>
    </source>
</reference>